<dbReference type="Gene3D" id="1.25.40.390">
    <property type="match status" value="1"/>
</dbReference>
<dbReference type="Proteomes" id="UP000629963">
    <property type="component" value="Unassembled WGS sequence"/>
</dbReference>
<evidence type="ECO:0000313" key="1">
    <source>
        <dbReference type="EMBL" id="MBC5841541.1"/>
    </source>
</evidence>
<protein>
    <submittedName>
        <fullName evidence="1">SusD/RagB family nutrient-binding outer membrane lipoprotein</fullName>
    </submittedName>
</protein>
<dbReference type="EMBL" id="JACRUJ010000002">
    <property type="protein sequence ID" value="MBC5841541.1"/>
    <property type="molecule type" value="Genomic_DNA"/>
</dbReference>
<organism evidence="1 2">
    <name type="scientific">Flavobacterium kayseriense</name>
    <dbReference type="NCBI Taxonomy" id="2764714"/>
    <lineage>
        <taxon>Bacteria</taxon>
        <taxon>Pseudomonadati</taxon>
        <taxon>Bacteroidota</taxon>
        <taxon>Flavobacteriia</taxon>
        <taxon>Flavobacteriales</taxon>
        <taxon>Flavobacteriaceae</taxon>
        <taxon>Flavobacterium</taxon>
    </lineage>
</organism>
<dbReference type="RefSeq" id="WP_187010105.1">
    <property type="nucleotide sequence ID" value="NZ_JACRUI010000002.1"/>
</dbReference>
<dbReference type="PROSITE" id="PS51257">
    <property type="entry name" value="PROKAR_LIPOPROTEIN"/>
    <property type="match status" value="1"/>
</dbReference>
<keyword evidence="1" id="KW-0449">Lipoprotein</keyword>
<keyword evidence="2" id="KW-1185">Reference proteome</keyword>
<evidence type="ECO:0000313" key="2">
    <source>
        <dbReference type="Proteomes" id="UP000629963"/>
    </source>
</evidence>
<dbReference type="SUPFAM" id="SSF48452">
    <property type="entry name" value="TPR-like"/>
    <property type="match status" value="1"/>
</dbReference>
<sequence length="496" mass="55138">MKNINIKLVALCTVLATIVGCTSYVDDLNVDPDNLLDSDAKNLFQGVLLANQFFQTSSNTRDVMIWLNQANGEDRQYVALNNWNNSAASSFDDSWNNAYVNTITQAKITSSKALVEGSPRLAGAAQVIEAHCIGTVTSLWGDVPYSELDITGNNLTPKFDPQASVYTSIQLLLDKAILNLQKTTGPVIPADKDIYYNGDASKWIKLAYSLKARYYLHTKEYPLAKDNAILGINNAEDDFKAKFQNSYLQSFNPFYSFLVYDRDSYMSGDSYAARLLDPTATLYRGNAKTNESARFAFTYLGDDNAEYFSPYGLNIYGSDYAFSNGKFGSDSAIPLITYGEMLLIIAEVDGRVSFNTGLASYNNYRALLNTGYSIGINNSGYALFNYDLDVEVVQPFKYEAYIADDFLAGGIENPSPSISQQNALLREIFQERYIYFMGTYETLNDFGRSNNMANIQLKPGYAGTPQRLLYPQVEVNANPNTPNPIPKITVKTSVHN</sequence>
<reference evidence="1 2" key="1">
    <citation type="submission" date="2020-08" db="EMBL/GenBank/DDBJ databases">
        <title>Description of novel Flavobacterium F-380 isolate.</title>
        <authorList>
            <person name="Saticioglu I.B."/>
            <person name="Duman M."/>
            <person name="Altun S."/>
        </authorList>
    </citation>
    <scope>NUCLEOTIDE SEQUENCE [LARGE SCALE GENOMIC DNA]</scope>
    <source>
        <strain evidence="1 2">F-380</strain>
    </source>
</reference>
<proteinExistence type="predicted"/>
<accession>A0ABR7J7M5</accession>
<dbReference type="InterPro" id="IPR011990">
    <property type="entry name" value="TPR-like_helical_dom_sf"/>
</dbReference>
<dbReference type="InterPro" id="IPR041662">
    <property type="entry name" value="SusD-like_2"/>
</dbReference>
<gene>
    <name evidence="1" type="ORF">H8R23_08990</name>
</gene>
<dbReference type="Pfam" id="PF12771">
    <property type="entry name" value="SusD-like_2"/>
    <property type="match status" value="1"/>
</dbReference>
<comment type="caution">
    <text evidence="1">The sequence shown here is derived from an EMBL/GenBank/DDBJ whole genome shotgun (WGS) entry which is preliminary data.</text>
</comment>
<name>A0ABR7J7M5_9FLAO</name>